<accession>A0A554VQ52</accession>
<dbReference type="CDD" id="cd04186">
    <property type="entry name" value="GT_2_like_c"/>
    <property type="match status" value="1"/>
</dbReference>
<dbReference type="EMBL" id="VLNR01000005">
    <property type="protein sequence ID" value="TSE10660.1"/>
    <property type="molecule type" value="Genomic_DNA"/>
</dbReference>
<keyword evidence="3" id="KW-1185">Reference proteome</keyword>
<dbReference type="Gene3D" id="3.90.550.10">
    <property type="entry name" value="Spore Coat Polysaccharide Biosynthesis Protein SpsA, Chain A"/>
    <property type="match status" value="1"/>
</dbReference>
<evidence type="ECO:0000259" key="1">
    <source>
        <dbReference type="Pfam" id="PF00535"/>
    </source>
</evidence>
<dbReference type="Pfam" id="PF00535">
    <property type="entry name" value="Glycos_transf_2"/>
    <property type="match status" value="1"/>
</dbReference>
<comment type="caution">
    <text evidence="2">The sequence shown here is derived from an EMBL/GenBank/DDBJ whole genome shotgun (WGS) entry which is preliminary data.</text>
</comment>
<dbReference type="AlphaFoldDB" id="A0A554VQ52"/>
<evidence type="ECO:0000313" key="2">
    <source>
        <dbReference type="EMBL" id="TSE10660.1"/>
    </source>
</evidence>
<name>A0A554VQ52_9FLAO</name>
<dbReference type="PANTHER" id="PTHR43179:SF7">
    <property type="entry name" value="RHAMNOSYLTRANSFERASE WBBL"/>
    <property type="match status" value="1"/>
</dbReference>
<dbReference type="InterPro" id="IPR029044">
    <property type="entry name" value="Nucleotide-diphossugar_trans"/>
</dbReference>
<keyword evidence="2" id="KW-0808">Transferase</keyword>
<dbReference type="OrthoDB" id="9771846at2"/>
<protein>
    <submittedName>
        <fullName evidence="2">Glycosyltransferase family 2 protein</fullName>
    </submittedName>
</protein>
<dbReference type="GO" id="GO:0016740">
    <property type="term" value="F:transferase activity"/>
    <property type="evidence" value="ECO:0007669"/>
    <property type="project" value="UniProtKB-KW"/>
</dbReference>
<gene>
    <name evidence="2" type="ORF">FOF46_03510</name>
</gene>
<evidence type="ECO:0000313" key="3">
    <source>
        <dbReference type="Proteomes" id="UP000318833"/>
    </source>
</evidence>
<dbReference type="InterPro" id="IPR001173">
    <property type="entry name" value="Glyco_trans_2-like"/>
</dbReference>
<dbReference type="PANTHER" id="PTHR43179">
    <property type="entry name" value="RHAMNOSYLTRANSFERASE WBBL"/>
    <property type="match status" value="1"/>
</dbReference>
<proteinExistence type="predicted"/>
<dbReference type="SUPFAM" id="SSF53448">
    <property type="entry name" value="Nucleotide-diphospho-sugar transferases"/>
    <property type="match status" value="1"/>
</dbReference>
<dbReference type="Proteomes" id="UP000318833">
    <property type="component" value="Unassembled WGS sequence"/>
</dbReference>
<sequence length="375" mass="43089">MKLSVVIINYNVRYFLELCLQSVKEAIQAMDAEIIVVDNNSVDDSCEMLKNRFPEVILIENTDNVGFAKANNQGVAKAKGEYVCILNPDTVVGVDVFDTLISVADRLPNVGFLGPRLIDGTGNFLPESKRNIPSPLTSFRRLFKIRLGNVKSYYADHVLEEEIGDVDILVGAFLLVKKKNYLTIEGFDEDYFMYGEDIDISYKIKKKGLQNYYVGEITAIHYKGESTDRNAVYIQRFYGAMRIFYKKHFRSNWFLDKLVSIAIRLVSVIQSFRNYDKEKRIIDHYYLVSDNHNVWERLCDKVNQRIEKVSIESIVNLGDKNIEIIFDNNFISFTEIIRAIQNLKTSNCTFKIRPANCDYIIGSNFSDGKGEVLVF</sequence>
<feature type="domain" description="Glycosyltransferase 2-like" evidence="1">
    <location>
        <begin position="4"/>
        <end position="139"/>
    </location>
</feature>
<organism evidence="2 3">
    <name type="scientific">Aquimarina algiphila</name>
    <dbReference type="NCBI Taxonomy" id="2047982"/>
    <lineage>
        <taxon>Bacteria</taxon>
        <taxon>Pseudomonadati</taxon>
        <taxon>Bacteroidota</taxon>
        <taxon>Flavobacteriia</taxon>
        <taxon>Flavobacteriales</taxon>
        <taxon>Flavobacteriaceae</taxon>
        <taxon>Aquimarina</taxon>
    </lineage>
</organism>
<reference evidence="2 3" key="1">
    <citation type="submission" date="2019-07" db="EMBL/GenBank/DDBJ databases">
        <title>The draft genome sequence of Aquimarina algiphila M91.</title>
        <authorList>
            <person name="Meng X."/>
        </authorList>
    </citation>
    <scope>NUCLEOTIDE SEQUENCE [LARGE SCALE GENOMIC DNA]</scope>
    <source>
        <strain evidence="2 3">M91</strain>
    </source>
</reference>